<feature type="region of interest" description="Disordered" evidence="1">
    <location>
        <begin position="29"/>
        <end position="61"/>
    </location>
</feature>
<comment type="caution">
    <text evidence="2">The sequence shown here is derived from an EMBL/GenBank/DDBJ whole genome shotgun (WGS) entry which is preliminary data.</text>
</comment>
<name>A0ABS7PBD4_9SPHN</name>
<evidence type="ECO:0000313" key="3">
    <source>
        <dbReference type="Proteomes" id="UP000759298"/>
    </source>
</evidence>
<dbReference type="EMBL" id="JAHWXP010000001">
    <property type="protein sequence ID" value="MBY8335813.1"/>
    <property type="molecule type" value="Genomic_DNA"/>
</dbReference>
<dbReference type="Proteomes" id="UP000759298">
    <property type="component" value="Unassembled WGS sequence"/>
</dbReference>
<protein>
    <recommendedName>
        <fullName evidence="4">Lipoprotein</fullName>
    </recommendedName>
</protein>
<evidence type="ECO:0000256" key="1">
    <source>
        <dbReference type="SAM" id="MobiDB-lite"/>
    </source>
</evidence>
<reference evidence="2 3" key="1">
    <citation type="submission" date="2021-07" db="EMBL/GenBank/DDBJ databases">
        <title>Alteriqipengyuania abyssalis NZ-12B nov, sp.nov isolated from deep sea sponge in pacific ocean.</title>
        <authorList>
            <person name="Tareen S."/>
            <person name="Wink J."/>
        </authorList>
    </citation>
    <scope>NUCLEOTIDE SEQUENCE [LARGE SCALE GENOMIC DNA]</scope>
    <source>
        <strain evidence="2 3">NZ-12B</strain>
    </source>
</reference>
<proteinExistence type="predicted"/>
<organism evidence="2 3">
    <name type="scientific">Alteriqipengyuania abyssalis</name>
    <dbReference type="NCBI Taxonomy" id="2860200"/>
    <lineage>
        <taxon>Bacteria</taxon>
        <taxon>Pseudomonadati</taxon>
        <taxon>Pseudomonadota</taxon>
        <taxon>Alphaproteobacteria</taxon>
        <taxon>Sphingomonadales</taxon>
        <taxon>Erythrobacteraceae</taxon>
        <taxon>Alteriqipengyuania</taxon>
    </lineage>
</organism>
<sequence length="176" mass="17373">MVSAAVLLAACSQGDGDAESGDDFAARVGAGQGEATPAPTGTVAPPESTMARGSAVPEGADPMGLEKLGNIARVDLGPRDGGCTFSLNAQELLLAGAPDDETVKGKGVVRIGGELINLTAENGGLGAIYAGPTMTADGVTVKVVPAAGNDAMRTADLYVAADGKQRKFAGGQWACG</sequence>
<evidence type="ECO:0000313" key="2">
    <source>
        <dbReference type="EMBL" id="MBY8335813.1"/>
    </source>
</evidence>
<feature type="compositionally biased region" description="Low complexity" evidence="1">
    <location>
        <begin position="35"/>
        <end position="46"/>
    </location>
</feature>
<keyword evidence="3" id="KW-1185">Reference proteome</keyword>
<accession>A0ABS7PBD4</accession>
<evidence type="ECO:0008006" key="4">
    <source>
        <dbReference type="Google" id="ProtNLM"/>
    </source>
</evidence>
<gene>
    <name evidence="2" type="ORF">KYN89_02005</name>
</gene>